<evidence type="ECO:0000313" key="1">
    <source>
        <dbReference type="EMBL" id="MPN15016.1"/>
    </source>
</evidence>
<dbReference type="AlphaFoldDB" id="A0A645FMW6"/>
<proteinExistence type="predicted"/>
<protein>
    <submittedName>
        <fullName evidence="1">Uncharacterized protein</fullName>
    </submittedName>
</protein>
<accession>A0A645FMW6</accession>
<reference evidence="1" key="1">
    <citation type="submission" date="2019-08" db="EMBL/GenBank/DDBJ databases">
        <authorList>
            <person name="Kucharzyk K."/>
            <person name="Murdoch R.W."/>
            <person name="Higgins S."/>
            <person name="Loffler F."/>
        </authorList>
    </citation>
    <scope>NUCLEOTIDE SEQUENCE</scope>
</reference>
<comment type="caution">
    <text evidence="1">The sequence shown here is derived from an EMBL/GenBank/DDBJ whole genome shotgun (WGS) entry which is preliminary data.</text>
</comment>
<name>A0A645FMW6_9ZZZZ</name>
<organism evidence="1">
    <name type="scientific">bioreactor metagenome</name>
    <dbReference type="NCBI Taxonomy" id="1076179"/>
    <lineage>
        <taxon>unclassified sequences</taxon>
        <taxon>metagenomes</taxon>
        <taxon>ecological metagenomes</taxon>
    </lineage>
</organism>
<gene>
    <name evidence="1" type="ORF">SDC9_162345</name>
</gene>
<sequence>MVSAPRFTISLTRVAAFLPGHPPQELIPASSISAVSPSKAPRFSFMNFKSVEAGHMSSVCMQRISPIFIMEPSRNFSMDAYMIKQFRI</sequence>
<dbReference type="EMBL" id="VSSQ01061723">
    <property type="protein sequence ID" value="MPN15016.1"/>
    <property type="molecule type" value="Genomic_DNA"/>
</dbReference>